<proteinExistence type="predicted"/>
<dbReference type="EMBL" id="CP012023">
    <property type="protein sequence ID" value="ALI54841.1"/>
    <property type="molecule type" value="Genomic_DNA"/>
</dbReference>
<evidence type="ECO:0000313" key="2">
    <source>
        <dbReference type="Proteomes" id="UP000064920"/>
    </source>
</evidence>
<dbReference type="KEGG" id="cmar:IMCC12053_893"/>
<gene>
    <name evidence="1" type="ORF">IMCC12053_893</name>
</gene>
<dbReference type="PATRIC" id="fig|1397108.4.peg.921"/>
<dbReference type="Proteomes" id="UP000064920">
    <property type="component" value="Chromosome"/>
</dbReference>
<evidence type="ECO:0000313" key="1">
    <source>
        <dbReference type="EMBL" id="ALI54841.1"/>
    </source>
</evidence>
<accession>A0A0P0A8P5</accession>
<reference evidence="1 2" key="1">
    <citation type="submission" date="2015-05" db="EMBL/GenBank/DDBJ databases">
        <authorList>
            <person name="Wang D.B."/>
            <person name="Wang M."/>
        </authorList>
    </citation>
    <scope>NUCLEOTIDE SEQUENCE [LARGE SCALE GENOMIC DNA]</scope>
    <source>
        <strain evidence="1 2">IMCC 12053</strain>
    </source>
</reference>
<keyword evidence="2" id="KW-1185">Reference proteome</keyword>
<dbReference type="OrthoDB" id="7426224at2"/>
<sequence>MSYNFLTPLIAVFVCAASPALAVCAGNQEAVFSCSVGSKAVELCLTPDESRVTYRFGAAGAPEIELTRDFDEIAMLPWSGIGRSIWDRVTVDNQEFSYTLSWSYDKIDQEMSGGLEVARAGRVLATLACDVSGEAGTVFELDTLNFAMQDAGFCRSDTAQPLRAGPCE</sequence>
<dbReference type="STRING" id="1397108.IMCC12053_893"/>
<organism evidence="1 2">
    <name type="scientific">Celeribacter marinus</name>
    <dbReference type="NCBI Taxonomy" id="1397108"/>
    <lineage>
        <taxon>Bacteria</taxon>
        <taxon>Pseudomonadati</taxon>
        <taxon>Pseudomonadota</taxon>
        <taxon>Alphaproteobacteria</taxon>
        <taxon>Rhodobacterales</taxon>
        <taxon>Roseobacteraceae</taxon>
        <taxon>Celeribacter</taxon>
    </lineage>
</organism>
<dbReference type="AlphaFoldDB" id="A0A0P0A8P5"/>
<dbReference type="RefSeq" id="WP_062216077.1">
    <property type="nucleotide sequence ID" value="NZ_CP012023.1"/>
</dbReference>
<name>A0A0P0A8P5_9RHOB</name>
<protein>
    <submittedName>
        <fullName evidence="1">Uncharacterized protein</fullName>
    </submittedName>
</protein>